<evidence type="ECO:0000256" key="9">
    <source>
        <dbReference type="ARBA" id="ARBA00022909"/>
    </source>
</evidence>
<keyword evidence="7" id="KW-0418">Kinase</keyword>
<comment type="function">
    <text evidence="10">Catalyzes the transfer of pyrophosphate from adenosine triphosphate (ATP) to 6-hydroxymethyl-7,8-dihydropterin, an enzymatic step in folate biosynthesis pathway.</text>
</comment>
<dbReference type="RefSeq" id="WP_194106007.1">
    <property type="nucleotide sequence ID" value="NZ_JADFFM010000001.1"/>
</dbReference>
<keyword evidence="5 14" id="KW-0808">Transferase</keyword>
<keyword evidence="6" id="KW-0547">Nucleotide-binding</keyword>
<dbReference type="CDD" id="cd00483">
    <property type="entry name" value="HPPK"/>
    <property type="match status" value="1"/>
</dbReference>
<dbReference type="InterPro" id="IPR000550">
    <property type="entry name" value="Hppk"/>
</dbReference>
<feature type="domain" description="7,8-dihydro-6-hydroxymethylpterin-pyrophosphokinase" evidence="13">
    <location>
        <begin position="87"/>
        <end position="98"/>
    </location>
</feature>
<evidence type="ECO:0000256" key="7">
    <source>
        <dbReference type="ARBA" id="ARBA00022777"/>
    </source>
</evidence>
<comment type="caution">
    <text evidence="14">The sequence shown here is derived from an EMBL/GenBank/DDBJ whole genome shotgun (WGS) entry which is preliminary data.</text>
</comment>
<dbReference type="Proteomes" id="UP000632774">
    <property type="component" value="Unassembled WGS sequence"/>
</dbReference>
<sequence>MFKVFLLVGTNLGDRHDYLQRAIGQIGQLIGPIITLSSVYETQAWGKTDQPDYLNQVVIAQTNLQPHEVLKRILQIELDLGRKREEKWGARTIDIDILFYDEIVLNDPDLIIPHPQLQNRRFTLEPLAEVAPELIHPVLKQNMLYLKNNLQDCLIVKKL</sequence>
<dbReference type="NCBIfam" id="TIGR01498">
    <property type="entry name" value="folK"/>
    <property type="match status" value="1"/>
</dbReference>
<dbReference type="GO" id="GO:0003848">
    <property type="term" value="F:2-amino-4-hydroxy-6-hydroxymethyldihydropteridine diphosphokinase activity"/>
    <property type="evidence" value="ECO:0007669"/>
    <property type="project" value="UniProtKB-EC"/>
</dbReference>
<evidence type="ECO:0000256" key="5">
    <source>
        <dbReference type="ARBA" id="ARBA00022679"/>
    </source>
</evidence>
<evidence type="ECO:0000313" key="15">
    <source>
        <dbReference type="Proteomes" id="UP000632774"/>
    </source>
</evidence>
<evidence type="ECO:0000256" key="10">
    <source>
        <dbReference type="ARBA" id="ARBA00029409"/>
    </source>
</evidence>
<dbReference type="InterPro" id="IPR035907">
    <property type="entry name" value="Hppk_sf"/>
</dbReference>
<name>A0ABR9XI19_9SPHI</name>
<keyword evidence="8" id="KW-0067">ATP-binding</keyword>
<evidence type="ECO:0000256" key="12">
    <source>
        <dbReference type="ARBA" id="ARBA00033413"/>
    </source>
</evidence>
<evidence type="ECO:0000256" key="2">
    <source>
        <dbReference type="ARBA" id="ARBA00005810"/>
    </source>
</evidence>
<evidence type="ECO:0000256" key="4">
    <source>
        <dbReference type="ARBA" id="ARBA00016218"/>
    </source>
</evidence>
<dbReference type="SUPFAM" id="SSF55083">
    <property type="entry name" value="6-hydroxymethyl-7,8-dihydropterin pyrophosphokinase, HPPK"/>
    <property type="match status" value="1"/>
</dbReference>
<proteinExistence type="inferred from homology"/>
<dbReference type="PROSITE" id="PS00794">
    <property type="entry name" value="HPPK"/>
    <property type="match status" value="1"/>
</dbReference>
<organism evidence="14 15">
    <name type="scientific">Mucilaginibacter boryungensis</name>
    <dbReference type="NCBI Taxonomy" id="768480"/>
    <lineage>
        <taxon>Bacteria</taxon>
        <taxon>Pseudomonadati</taxon>
        <taxon>Bacteroidota</taxon>
        <taxon>Sphingobacteriia</taxon>
        <taxon>Sphingobacteriales</taxon>
        <taxon>Sphingobacteriaceae</taxon>
        <taxon>Mucilaginibacter</taxon>
    </lineage>
</organism>
<reference evidence="14 15" key="1">
    <citation type="submission" date="2020-10" db="EMBL/GenBank/DDBJ databases">
        <title>Mucilaginibacter mali sp. nov., isolated from rhizosphere soil of apple orchard.</title>
        <authorList>
            <person name="Lee J.-S."/>
            <person name="Kim H.S."/>
            <person name="Kim J.-S."/>
        </authorList>
    </citation>
    <scope>NUCLEOTIDE SEQUENCE [LARGE SCALE GENOMIC DNA]</scope>
    <source>
        <strain evidence="14 15">KCTC 23157</strain>
    </source>
</reference>
<protein>
    <recommendedName>
        <fullName evidence="4">2-amino-4-hydroxy-6-hydroxymethyldihydropteridine pyrophosphokinase</fullName>
        <ecNumber evidence="3">2.7.6.3</ecNumber>
    </recommendedName>
    <alternativeName>
        <fullName evidence="11">6-hydroxymethyl-7,8-dihydropterin pyrophosphokinase</fullName>
    </alternativeName>
    <alternativeName>
        <fullName evidence="12">7,8-dihydro-6-hydroxymethylpterin-pyrophosphokinase</fullName>
    </alternativeName>
</protein>
<dbReference type="Pfam" id="PF01288">
    <property type="entry name" value="HPPK"/>
    <property type="match status" value="1"/>
</dbReference>
<gene>
    <name evidence="14" type="primary">folK</name>
    <name evidence="14" type="ORF">IRJ18_09850</name>
</gene>
<dbReference type="Gene3D" id="3.30.70.560">
    <property type="entry name" value="7,8-Dihydro-6-hydroxymethylpterin-pyrophosphokinase HPPK"/>
    <property type="match status" value="1"/>
</dbReference>
<dbReference type="EMBL" id="JADFFM010000001">
    <property type="protein sequence ID" value="MBE9666664.1"/>
    <property type="molecule type" value="Genomic_DNA"/>
</dbReference>
<evidence type="ECO:0000256" key="1">
    <source>
        <dbReference type="ARBA" id="ARBA00005051"/>
    </source>
</evidence>
<evidence type="ECO:0000256" key="6">
    <source>
        <dbReference type="ARBA" id="ARBA00022741"/>
    </source>
</evidence>
<evidence type="ECO:0000256" key="3">
    <source>
        <dbReference type="ARBA" id="ARBA00013253"/>
    </source>
</evidence>
<dbReference type="EC" id="2.7.6.3" evidence="3"/>
<evidence type="ECO:0000256" key="11">
    <source>
        <dbReference type="ARBA" id="ARBA00029766"/>
    </source>
</evidence>
<comment type="pathway">
    <text evidence="1">Cofactor biosynthesis; tetrahydrofolate biosynthesis; 2-amino-4-hydroxy-6-hydroxymethyl-7,8-dihydropteridine diphosphate from 7,8-dihydroneopterin triphosphate: step 4/4.</text>
</comment>
<evidence type="ECO:0000313" key="14">
    <source>
        <dbReference type="EMBL" id="MBE9666664.1"/>
    </source>
</evidence>
<keyword evidence="15" id="KW-1185">Reference proteome</keyword>
<evidence type="ECO:0000256" key="8">
    <source>
        <dbReference type="ARBA" id="ARBA00022840"/>
    </source>
</evidence>
<dbReference type="PANTHER" id="PTHR43071">
    <property type="entry name" value="2-AMINO-4-HYDROXY-6-HYDROXYMETHYLDIHYDROPTERIDINE PYROPHOSPHOKINASE"/>
    <property type="match status" value="1"/>
</dbReference>
<keyword evidence="9" id="KW-0289">Folate biosynthesis</keyword>
<evidence type="ECO:0000259" key="13">
    <source>
        <dbReference type="PROSITE" id="PS00794"/>
    </source>
</evidence>
<accession>A0ABR9XI19</accession>
<dbReference type="PANTHER" id="PTHR43071:SF1">
    <property type="entry name" value="2-AMINO-4-HYDROXY-6-HYDROXYMETHYLDIHYDROPTERIDINE PYROPHOSPHOKINASE"/>
    <property type="match status" value="1"/>
</dbReference>
<comment type="similarity">
    <text evidence="2">Belongs to the HPPK family.</text>
</comment>